<reference evidence="1 2" key="1">
    <citation type="submission" date="2019-08" db="EMBL/GenBank/DDBJ databases">
        <title>A chromosome-level genome assembly, high-density linkage maps, and genome scans reveal the genomic architecture of hybrid incompatibilities underlying speciation via character displacement in darters (Percidae: Etheostominae).</title>
        <authorList>
            <person name="Moran R.L."/>
            <person name="Catchen J.M."/>
            <person name="Fuller R.C."/>
        </authorList>
    </citation>
    <scope>NUCLEOTIDE SEQUENCE [LARGE SCALE GENOMIC DNA]</scope>
    <source>
        <strain evidence="1">EspeVRDwgs_2016</strain>
        <tissue evidence="1">Muscle</tissue>
    </source>
</reference>
<protein>
    <submittedName>
        <fullName evidence="1">Uncharacterized protein</fullName>
    </submittedName>
</protein>
<evidence type="ECO:0000313" key="1">
    <source>
        <dbReference type="EMBL" id="KAA8591922.1"/>
    </source>
</evidence>
<proteinExistence type="predicted"/>
<dbReference type="Proteomes" id="UP000327493">
    <property type="component" value="Chromosome 6"/>
</dbReference>
<name>A0A5J5DF22_9PERO</name>
<organism evidence="1 2">
    <name type="scientific">Etheostoma spectabile</name>
    <name type="common">orangethroat darter</name>
    <dbReference type="NCBI Taxonomy" id="54343"/>
    <lineage>
        <taxon>Eukaryota</taxon>
        <taxon>Metazoa</taxon>
        <taxon>Chordata</taxon>
        <taxon>Craniata</taxon>
        <taxon>Vertebrata</taxon>
        <taxon>Euteleostomi</taxon>
        <taxon>Actinopterygii</taxon>
        <taxon>Neopterygii</taxon>
        <taxon>Teleostei</taxon>
        <taxon>Neoteleostei</taxon>
        <taxon>Acanthomorphata</taxon>
        <taxon>Eupercaria</taxon>
        <taxon>Perciformes</taxon>
        <taxon>Percoidei</taxon>
        <taxon>Percidae</taxon>
        <taxon>Etheostomatinae</taxon>
        <taxon>Etheostoma</taxon>
    </lineage>
</organism>
<comment type="caution">
    <text evidence="1">The sequence shown here is derived from an EMBL/GenBank/DDBJ whole genome shotgun (WGS) entry which is preliminary data.</text>
</comment>
<dbReference type="AlphaFoldDB" id="A0A5J5DF22"/>
<gene>
    <name evidence="1" type="ORF">FQN60_017296</name>
</gene>
<keyword evidence="2" id="KW-1185">Reference proteome</keyword>
<accession>A0A5J5DF22</accession>
<dbReference type="EMBL" id="VOFY01000006">
    <property type="protein sequence ID" value="KAA8591922.1"/>
    <property type="molecule type" value="Genomic_DNA"/>
</dbReference>
<sequence length="96" mass="10226">MWLSGKVSLMIKGATGRTTCHSWKISSSRSLSFLVSLVIVRGTATCDACCCILEDKLTLCDLVSGRQSDVLLVQAASRAATLCSASWHPLTAACFD</sequence>
<evidence type="ECO:0000313" key="2">
    <source>
        <dbReference type="Proteomes" id="UP000327493"/>
    </source>
</evidence>